<feature type="region of interest" description="Disordered" evidence="1">
    <location>
        <begin position="1"/>
        <end position="40"/>
    </location>
</feature>
<feature type="compositionally biased region" description="Basic and acidic residues" evidence="1">
    <location>
        <begin position="30"/>
        <end position="40"/>
    </location>
</feature>
<name>A0A6G1BJ03_9ORYZ</name>
<accession>A0A6G1BJ03</accession>
<gene>
    <name evidence="2" type="ORF">E2562_005625</name>
</gene>
<evidence type="ECO:0008006" key="4">
    <source>
        <dbReference type="Google" id="ProtNLM"/>
    </source>
</evidence>
<dbReference type="Proteomes" id="UP000479710">
    <property type="component" value="Unassembled WGS sequence"/>
</dbReference>
<evidence type="ECO:0000256" key="1">
    <source>
        <dbReference type="SAM" id="MobiDB-lite"/>
    </source>
</evidence>
<protein>
    <recommendedName>
        <fullName evidence="4">DUF834 domain-containing protein</fullName>
    </recommendedName>
</protein>
<proteinExistence type="predicted"/>
<dbReference type="EMBL" id="SPHZ02000012">
    <property type="protein sequence ID" value="KAF0887910.1"/>
    <property type="molecule type" value="Genomic_DNA"/>
</dbReference>
<reference evidence="2 3" key="1">
    <citation type="submission" date="2019-11" db="EMBL/GenBank/DDBJ databases">
        <title>Whole genome sequence of Oryza granulata.</title>
        <authorList>
            <person name="Li W."/>
        </authorList>
    </citation>
    <scope>NUCLEOTIDE SEQUENCE [LARGE SCALE GENOMIC DNA]</scope>
    <source>
        <strain evidence="3">cv. Menghai</strain>
        <tissue evidence="2">Leaf</tissue>
    </source>
</reference>
<comment type="caution">
    <text evidence="2">The sequence shown here is derived from an EMBL/GenBank/DDBJ whole genome shotgun (WGS) entry which is preliminary data.</text>
</comment>
<evidence type="ECO:0000313" key="2">
    <source>
        <dbReference type="EMBL" id="KAF0887910.1"/>
    </source>
</evidence>
<keyword evidence="3" id="KW-1185">Reference proteome</keyword>
<sequence length="126" mass="13977">MVLCDEVERNDGGDQLRPKMVEHRRHRAAWQRDGDDSDRRWRTSRLKRRIGAPSLAVDDDVDEQGEKVGRQWGDAHQSLAATAKTMMAMPGGEVPSNSSGREQGQECREAAAELGLLDERGGGTHI</sequence>
<feature type="compositionally biased region" description="Basic and acidic residues" evidence="1">
    <location>
        <begin position="1"/>
        <end position="21"/>
    </location>
</feature>
<dbReference type="AlphaFoldDB" id="A0A6G1BJ03"/>
<organism evidence="2 3">
    <name type="scientific">Oryza meyeriana var. granulata</name>
    <dbReference type="NCBI Taxonomy" id="110450"/>
    <lineage>
        <taxon>Eukaryota</taxon>
        <taxon>Viridiplantae</taxon>
        <taxon>Streptophyta</taxon>
        <taxon>Embryophyta</taxon>
        <taxon>Tracheophyta</taxon>
        <taxon>Spermatophyta</taxon>
        <taxon>Magnoliopsida</taxon>
        <taxon>Liliopsida</taxon>
        <taxon>Poales</taxon>
        <taxon>Poaceae</taxon>
        <taxon>BOP clade</taxon>
        <taxon>Oryzoideae</taxon>
        <taxon>Oryzeae</taxon>
        <taxon>Oryzinae</taxon>
        <taxon>Oryza</taxon>
        <taxon>Oryza meyeriana</taxon>
    </lineage>
</organism>
<evidence type="ECO:0000313" key="3">
    <source>
        <dbReference type="Proteomes" id="UP000479710"/>
    </source>
</evidence>